<evidence type="ECO:0000256" key="1">
    <source>
        <dbReference type="SAM" id="Phobius"/>
    </source>
</evidence>
<dbReference type="AlphaFoldDB" id="A0A7X8SG58"/>
<protein>
    <submittedName>
        <fullName evidence="2">Uncharacterized protein</fullName>
    </submittedName>
</protein>
<keyword evidence="3" id="KW-1185">Reference proteome</keyword>
<feature type="transmembrane region" description="Helical" evidence="1">
    <location>
        <begin position="39"/>
        <end position="61"/>
    </location>
</feature>
<feature type="transmembrane region" description="Helical" evidence="1">
    <location>
        <begin position="14"/>
        <end position="33"/>
    </location>
</feature>
<name>A0A7X8SG58_9BACT</name>
<organism evidence="2 3">
    <name type="scientific">Flammeovirga agarivorans</name>
    <dbReference type="NCBI Taxonomy" id="2726742"/>
    <lineage>
        <taxon>Bacteria</taxon>
        <taxon>Pseudomonadati</taxon>
        <taxon>Bacteroidota</taxon>
        <taxon>Cytophagia</taxon>
        <taxon>Cytophagales</taxon>
        <taxon>Flammeovirgaceae</taxon>
        <taxon>Flammeovirga</taxon>
    </lineage>
</organism>
<proteinExistence type="predicted"/>
<keyword evidence="1" id="KW-0812">Transmembrane</keyword>
<accession>A0A7X8SG58</accession>
<evidence type="ECO:0000313" key="2">
    <source>
        <dbReference type="EMBL" id="NLR89620.1"/>
    </source>
</evidence>
<sequence length="104" mass="12190">MEKFSKKKFIAKKIVFGSVIITAITFIFMQLWNWLMPEIFGLTTISFFQSLGLLAMSKILFGRGGRRSFGNRGRKMMHREKFMQEFRNRVDSSEQKEASDNDSH</sequence>
<gene>
    <name evidence="2" type="ORF">HGP29_00300</name>
</gene>
<comment type="caution">
    <text evidence="2">The sequence shown here is derived from an EMBL/GenBank/DDBJ whole genome shotgun (WGS) entry which is preliminary data.</text>
</comment>
<dbReference type="EMBL" id="JABAIL010000001">
    <property type="protein sequence ID" value="NLR89620.1"/>
    <property type="molecule type" value="Genomic_DNA"/>
</dbReference>
<reference evidence="2 3" key="1">
    <citation type="submission" date="2020-04" db="EMBL/GenBank/DDBJ databases">
        <title>Flammeovirga sp. SR4, a novel species isolated from seawater.</title>
        <authorList>
            <person name="Wang X."/>
        </authorList>
    </citation>
    <scope>NUCLEOTIDE SEQUENCE [LARGE SCALE GENOMIC DNA]</scope>
    <source>
        <strain evidence="2 3">SR4</strain>
    </source>
</reference>
<keyword evidence="1" id="KW-1133">Transmembrane helix</keyword>
<evidence type="ECO:0000313" key="3">
    <source>
        <dbReference type="Proteomes" id="UP000585050"/>
    </source>
</evidence>
<keyword evidence="1" id="KW-0472">Membrane</keyword>
<dbReference type="Proteomes" id="UP000585050">
    <property type="component" value="Unassembled WGS sequence"/>
</dbReference>
<dbReference type="RefSeq" id="WP_168880314.1">
    <property type="nucleotide sequence ID" value="NZ_JABAIL010000001.1"/>
</dbReference>